<keyword evidence="2" id="KW-0456">Lyase</keyword>
<dbReference type="PANTHER" id="PTHR11941:SF54">
    <property type="entry name" value="ENOYL-COA HYDRATASE, MITOCHONDRIAL"/>
    <property type="match status" value="1"/>
</dbReference>
<evidence type="ECO:0000313" key="3">
    <source>
        <dbReference type="EMBL" id="CAB4744870.1"/>
    </source>
</evidence>
<dbReference type="InterPro" id="IPR029045">
    <property type="entry name" value="ClpP/crotonase-like_dom_sf"/>
</dbReference>
<dbReference type="AlphaFoldDB" id="A0A6J6TCH2"/>
<organism evidence="3">
    <name type="scientific">freshwater metagenome</name>
    <dbReference type="NCBI Taxonomy" id="449393"/>
    <lineage>
        <taxon>unclassified sequences</taxon>
        <taxon>metagenomes</taxon>
        <taxon>ecological metagenomes</taxon>
    </lineage>
</organism>
<dbReference type="InterPro" id="IPR014748">
    <property type="entry name" value="Enoyl-CoA_hydra_C"/>
</dbReference>
<evidence type="ECO:0000256" key="2">
    <source>
        <dbReference type="ARBA" id="ARBA00023239"/>
    </source>
</evidence>
<dbReference type="InterPro" id="IPR001753">
    <property type="entry name" value="Enoyl-CoA_hydra/iso"/>
</dbReference>
<evidence type="ECO:0000256" key="1">
    <source>
        <dbReference type="ARBA" id="ARBA00005254"/>
    </source>
</evidence>
<dbReference type="SUPFAM" id="SSF52096">
    <property type="entry name" value="ClpP/crotonase"/>
    <property type="match status" value="1"/>
</dbReference>
<dbReference type="PANTHER" id="PTHR11941">
    <property type="entry name" value="ENOYL-COA HYDRATASE-RELATED"/>
    <property type="match status" value="1"/>
</dbReference>
<accession>A0A6J6TCH2</accession>
<name>A0A6J6TCH2_9ZZZZ</name>
<dbReference type="EMBL" id="CAEZYQ010000011">
    <property type="protein sequence ID" value="CAB4744870.1"/>
    <property type="molecule type" value="Genomic_DNA"/>
</dbReference>
<dbReference type="GO" id="GO:0016829">
    <property type="term" value="F:lyase activity"/>
    <property type="evidence" value="ECO:0007669"/>
    <property type="project" value="UniProtKB-KW"/>
</dbReference>
<dbReference type="Gene3D" id="1.10.12.10">
    <property type="entry name" value="Lyase 2-enoyl-coa Hydratase, Chain A, domain 2"/>
    <property type="match status" value="1"/>
</dbReference>
<dbReference type="PROSITE" id="PS00166">
    <property type="entry name" value="ENOYL_COA_HYDRATASE"/>
    <property type="match status" value="1"/>
</dbReference>
<sequence length="274" mass="28716">MSTSTPGPAPVPALSHLRLERPSEGVAVLVLDNPGMRNAMSEEMTSSWVAALEALSVDPTVRVVVVTGEGSAFSSGGDTAWIASEPEAGVDRLRSRMLPFYRAWLTIRRLEVPTIAAINGPAIGAGLCLALACDIRYAAEGARMGVPFVRLGLHPGMAGTHLLPEAVGVAAARDLLLTGRLVRDDEAVRLGLVSRVLPPGTFLEEVLETARGIAGTAPIASRLTKLALLDGGHADFEAALQWEALAQPVTLATADLQEGIAAAQEKRAPHFRGV</sequence>
<dbReference type="Pfam" id="PF00378">
    <property type="entry name" value="ECH_1"/>
    <property type="match status" value="1"/>
</dbReference>
<proteinExistence type="inferred from homology"/>
<dbReference type="GO" id="GO:0006635">
    <property type="term" value="P:fatty acid beta-oxidation"/>
    <property type="evidence" value="ECO:0007669"/>
    <property type="project" value="TreeGrafter"/>
</dbReference>
<dbReference type="Gene3D" id="3.90.226.10">
    <property type="entry name" value="2-enoyl-CoA Hydratase, Chain A, domain 1"/>
    <property type="match status" value="1"/>
</dbReference>
<dbReference type="CDD" id="cd06558">
    <property type="entry name" value="crotonase-like"/>
    <property type="match status" value="1"/>
</dbReference>
<reference evidence="3" key="1">
    <citation type="submission" date="2020-05" db="EMBL/GenBank/DDBJ databases">
        <authorList>
            <person name="Chiriac C."/>
            <person name="Salcher M."/>
            <person name="Ghai R."/>
            <person name="Kavagutti S V."/>
        </authorList>
    </citation>
    <scope>NUCLEOTIDE SEQUENCE</scope>
</reference>
<dbReference type="InterPro" id="IPR018376">
    <property type="entry name" value="Enoyl-CoA_hyd/isom_CS"/>
</dbReference>
<gene>
    <name evidence="3" type="ORF">UFOPK2761_01587</name>
</gene>
<protein>
    <submittedName>
        <fullName evidence="3">Unannotated protein</fullName>
    </submittedName>
</protein>
<comment type="similarity">
    <text evidence="1">Belongs to the enoyl-CoA hydratase/isomerase family.</text>
</comment>